<keyword evidence="3" id="KW-1185">Reference proteome</keyword>
<feature type="region of interest" description="Disordered" evidence="1">
    <location>
        <begin position="1"/>
        <end position="32"/>
    </location>
</feature>
<organism evidence="2 3">
    <name type="scientific">Hibiscus trionum</name>
    <name type="common">Flower of an hour</name>
    <dbReference type="NCBI Taxonomy" id="183268"/>
    <lineage>
        <taxon>Eukaryota</taxon>
        <taxon>Viridiplantae</taxon>
        <taxon>Streptophyta</taxon>
        <taxon>Embryophyta</taxon>
        <taxon>Tracheophyta</taxon>
        <taxon>Spermatophyta</taxon>
        <taxon>Magnoliopsida</taxon>
        <taxon>eudicotyledons</taxon>
        <taxon>Gunneridae</taxon>
        <taxon>Pentapetalae</taxon>
        <taxon>rosids</taxon>
        <taxon>malvids</taxon>
        <taxon>Malvales</taxon>
        <taxon>Malvaceae</taxon>
        <taxon>Malvoideae</taxon>
        <taxon>Hibiscus</taxon>
    </lineage>
</organism>
<dbReference type="Proteomes" id="UP001165190">
    <property type="component" value="Unassembled WGS sequence"/>
</dbReference>
<sequence>MLENPTPTAHDAAPAIKRYAPPNQRNRSLGRRKSGDWFDWTNNVYGIDSEKNQGAALRNNNLVGDAGSSAILNEDRHRPALIPLEGCSRSDASQLLSNRWAAALHSYHDTSIDLSERPVLYSGSSDSAWRNFRLPHQMMSPTNTTGTSASSQMDFLAELGRATNYRKRMIPWAAKRFSTQKTTCLAVIFFSSTRNGSTVLALVLE</sequence>
<dbReference type="OrthoDB" id="1869053at2759"/>
<dbReference type="PANTHER" id="PTHR36032:SF1">
    <property type="entry name" value="PHOSPHOPANTOTHENATE--CYSTEINE LIGASE 2"/>
    <property type="match status" value="1"/>
</dbReference>
<accession>A0A9W7LP28</accession>
<dbReference type="PANTHER" id="PTHR36032">
    <property type="entry name" value="PHOSPHOPANTOTHENATE--CYSTEINE LIGASE 2"/>
    <property type="match status" value="1"/>
</dbReference>
<dbReference type="AlphaFoldDB" id="A0A9W7LP28"/>
<gene>
    <name evidence="2" type="ORF">HRI_000758900</name>
</gene>
<protein>
    <submittedName>
        <fullName evidence="2">Uncharacterized protein</fullName>
    </submittedName>
</protein>
<name>A0A9W7LP28_HIBTR</name>
<dbReference type="EMBL" id="BSYR01000010">
    <property type="protein sequence ID" value="GMI70896.1"/>
    <property type="molecule type" value="Genomic_DNA"/>
</dbReference>
<proteinExistence type="predicted"/>
<reference evidence="2" key="1">
    <citation type="submission" date="2023-05" db="EMBL/GenBank/DDBJ databases">
        <title>Genome and transcriptome analyses reveal genes involved in the formation of fine ridges on petal epidermal cells in Hibiscus trionum.</title>
        <authorList>
            <person name="Koshimizu S."/>
            <person name="Masuda S."/>
            <person name="Ishii T."/>
            <person name="Shirasu K."/>
            <person name="Hoshino A."/>
            <person name="Arita M."/>
        </authorList>
    </citation>
    <scope>NUCLEOTIDE SEQUENCE</scope>
    <source>
        <strain evidence="2">Hamamatsu line</strain>
    </source>
</reference>
<evidence type="ECO:0000256" key="1">
    <source>
        <dbReference type="SAM" id="MobiDB-lite"/>
    </source>
</evidence>
<evidence type="ECO:0000313" key="3">
    <source>
        <dbReference type="Proteomes" id="UP001165190"/>
    </source>
</evidence>
<evidence type="ECO:0000313" key="2">
    <source>
        <dbReference type="EMBL" id="GMI70896.1"/>
    </source>
</evidence>
<comment type="caution">
    <text evidence="2">The sequence shown here is derived from an EMBL/GenBank/DDBJ whole genome shotgun (WGS) entry which is preliminary data.</text>
</comment>